<dbReference type="SUPFAM" id="SSF51735">
    <property type="entry name" value="NAD(P)-binding Rossmann-fold domains"/>
    <property type="match status" value="1"/>
</dbReference>
<name>A0A368YND3_9RHOB</name>
<dbReference type="Pfam" id="PF00106">
    <property type="entry name" value="adh_short"/>
    <property type="match status" value="1"/>
</dbReference>
<dbReference type="PANTHER" id="PTHR44169:SF6">
    <property type="entry name" value="NADPH-DEPENDENT 1-ACYLDIHYDROXYACETONE PHOSPHATE REDUCTASE"/>
    <property type="match status" value="1"/>
</dbReference>
<protein>
    <submittedName>
        <fullName evidence="4">Short-subunit dehydrogenase</fullName>
    </submittedName>
</protein>
<dbReference type="EMBL" id="QPJL01000016">
    <property type="protein sequence ID" value="RCW81048.1"/>
    <property type="molecule type" value="Genomic_DNA"/>
</dbReference>
<evidence type="ECO:0000256" key="1">
    <source>
        <dbReference type="ARBA" id="ARBA00006484"/>
    </source>
</evidence>
<dbReference type="AlphaFoldDB" id="A0A368YND3"/>
<proteinExistence type="inferred from homology"/>
<organism evidence="4 5">
    <name type="scientific">Paracoccus lutimaris</name>
    <dbReference type="NCBI Taxonomy" id="1490030"/>
    <lineage>
        <taxon>Bacteria</taxon>
        <taxon>Pseudomonadati</taxon>
        <taxon>Pseudomonadota</taxon>
        <taxon>Alphaproteobacteria</taxon>
        <taxon>Rhodobacterales</taxon>
        <taxon>Paracoccaceae</taxon>
        <taxon>Paracoccus</taxon>
    </lineage>
</organism>
<dbReference type="Proteomes" id="UP000253345">
    <property type="component" value="Unassembled WGS sequence"/>
</dbReference>
<dbReference type="Gene3D" id="3.40.50.720">
    <property type="entry name" value="NAD(P)-binding Rossmann-like Domain"/>
    <property type="match status" value="1"/>
</dbReference>
<dbReference type="RefSeq" id="WP_114350038.1">
    <property type="nucleotide sequence ID" value="NZ_QPJL01000016.1"/>
</dbReference>
<dbReference type="InterPro" id="IPR020904">
    <property type="entry name" value="Sc_DH/Rdtase_CS"/>
</dbReference>
<accession>A0A368YND3</accession>
<keyword evidence="2" id="KW-0560">Oxidoreductase</keyword>
<gene>
    <name evidence="4" type="ORF">DFP89_11654</name>
</gene>
<dbReference type="PRINTS" id="PR00081">
    <property type="entry name" value="GDHRDH"/>
</dbReference>
<evidence type="ECO:0000256" key="3">
    <source>
        <dbReference type="RuleBase" id="RU000363"/>
    </source>
</evidence>
<comment type="caution">
    <text evidence="4">The sequence shown here is derived from an EMBL/GenBank/DDBJ whole genome shotgun (WGS) entry which is preliminary data.</text>
</comment>
<dbReference type="InterPro" id="IPR036291">
    <property type="entry name" value="NAD(P)-bd_dom_sf"/>
</dbReference>
<reference evidence="4 5" key="1">
    <citation type="submission" date="2018-07" db="EMBL/GenBank/DDBJ databases">
        <title>Genomic Encyclopedia of Type Strains, Phase III (KMG-III): the genomes of soil and plant-associated and newly described type strains.</title>
        <authorList>
            <person name="Whitman W."/>
        </authorList>
    </citation>
    <scope>NUCLEOTIDE SEQUENCE [LARGE SCALE GENOMIC DNA]</scope>
    <source>
        <strain evidence="4 5">CECT 8525</strain>
    </source>
</reference>
<evidence type="ECO:0000313" key="5">
    <source>
        <dbReference type="Proteomes" id="UP000253345"/>
    </source>
</evidence>
<dbReference type="OrthoDB" id="9793825at2"/>
<dbReference type="InterPro" id="IPR002347">
    <property type="entry name" value="SDR_fam"/>
</dbReference>
<dbReference type="PANTHER" id="PTHR44169">
    <property type="entry name" value="NADPH-DEPENDENT 1-ACYLDIHYDROXYACETONE PHOSPHATE REDUCTASE"/>
    <property type="match status" value="1"/>
</dbReference>
<keyword evidence="5" id="KW-1185">Reference proteome</keyword>
<comment type="similarity">
    <text evidence="1 3">Belongs to the short-chain dehydrogenases/reductases (SDR) family.</text>
</comment>
<dbReference type="GO" id="GO:0016491">
    <property type="term" value="F:oxidoreductase activity"/>
    <property type="evidence" value="ECO:0007669"/>
    <property type="project" value="UniProtKB-KW"/>
</dbReference>
<dbReference type="PROSITE" id="PS00061">
    <property type="entry name" value="ADH_SHORT"/>
    <property type="match status" value="1"/>
</dbReference>
<evidence type="ECO:0000256" key="2">
    <source>
        <dbReference type="ARBA" id="ARBA00023002"/>
    </source>
</evidence>
<dbReference type="PRINTS" id="PR00080">
    <property type="entry name" value="SDRFAMILY"/>
</dbReference>
<evidence type="ECO:0000313" key="4">
    <source>
        <dbReference type="EMBL" id="RCW81048.1"/>
    </source>
</evidence>
<sequence length="272" mass="30207">MKTVLITGCSSGIGLDAAHHMRARGWRVIATCRKEADIQARRDEGFETLHLELADEDSVARCARDALALGPVDALVNNAAFAIPGAAEDLPRGALRAIFEANLFGTHDLTRHFLPHFRQHGGRVINISSVLGLAGIPWRGAYVATKFALEGLTDVLRVEMADTPVRLVLIEPGPIGTRIRANSIPHFEAWIDWQSSARADQYRQTLLKRLYEPSAKKDRFELPPRAVSEKIALALESANPRPRYYVTTPTWIAGIGRRLLSTRALDWFARRS</sequence>
<dbReference type="CDD" id="cd05374">
    <property type="entry name" value="17beta-HSD-like_SDR_c"/>
    <property type="match status" value="1"/>
</dbReference>